<evidence type="ECO:0000259" key="5">
    <source>
        <dbReference type="PROSITE" id="PS50089"/>
    </source>
</evidence>
<dbReference type="InterPro" id="IPR013083">
    <property type="entry name" value="Znf_RING/FYVE/PHD"/>
</dbReference>
<evidence type="ECO:0000256" key="3">
    <source>
        <dbReference type="ARBA" id="ARBA00022833"/>
    </source>
</evidence>
<name>A0ABD2QE78_9PLAT</name>
<evidence type="ECO:0000256" key="4">
    <source>
        <dbReference type="PROSITE-ProRule" id="PRU00175"/>
    </source>
</evidence>
<dbReference type="InterPro" id="IPR027370">
    <property type="entry name" value="Znf-RING_euk"/>
</dbReference>
<dbReference type="Gene3D" id="3.30.40.10">
    <property type="entry name" value="Zinc/RING finger domain, C3HC4 (zinc finger)"/>
    <property type="match status" value="1"/>
</dbReference>
<gene>
    <name evidence="6" type="primary">RNF8_2</name>
    <name evidence="6" type="ORF">Ciccas_003489</name>
</gene>
<dbReference type="GO" id="GO:0008270">
    <property type="term" value="F:zinc ion binding"/>
    <property type="evidence" value="ECO:0007669"/>
    <property type="project" value="UniProtKB-KW"/>
</dbReference>
<dbReference type="PROSITE" id="PS00518">
    <property type="entry name" value="ZF_RING_1"/>
    <property type="match status" value="1"/>
</dbReference>
<evidence type="ECO:0000256" key="1">
    <source>
        <dbReference type="ARBA" id="ARBA00022723"/>
    </source>
</evidence>
<dbReference type="SMART" id="SM00184">
    <property type="entry name" value="RING"/>
    <property type="match status" value="1"/>
</dbReference>
<comment type="caution">
    <text evidence="6">The sequence shown here is derived from an EMBL/GenBank/DDBJ whole genome shotgun (WGS) entry which is preliminary data.</text>
</comment>
<feature type="domain" description="RING-type" evidence="5">
    <location>
        <begin position="91"/>
        <end position="129"/>
    </location>
</feature>
<keyword evidence="7" id="KW-1185">Reference proteome</keyword>
<sequence length="206" mass="23085">MFRFLKGLSGLDPRHSTSMMDSSMQTASIPIVIDAHSSTNSLTSTPVEECVFPAELISQVLEEDLHSSLESDLSIQQSLHLDKLVKDQFVCPICRNLLAKVHSLNCGHNFCYSCISGWKNHSVKCPMCRENIKCVAPSNNTDQFLQNIVLSYGSDGMKRSYQIRVFEANEAMRKARESQAEDEASLTAARYVQTYSFYINDESGNI</sequence>
<organism evidence="6 7">
    <name type="scientific">Cichlidogyrus casuarinus</name>
    <dbReference type="NCBI Taxonomy" id="1844966"/>
    <lineage>
        <taxon>Eukaryota</taxon>
        <taxon>Metazoa</taxon>
        <taxon>Spiralia</taxon>
        <taxon>Lophotrochozoa</taxon>
        <taxon>Platyhelminthes</taxon>
        <taxon>Monogenea</taxon>
        <taxon>Monopisthocotylea</taxon>
        <taxon>Dactylogyridea</taxon>
        <taxon>Ancyrocephalidae</taxon>
        <taxon>Cichlidogyrus</taxon>
    </lineage>
</organism>
<protein>
    <submittedName>
        <fullName evidence="6">E3 ubiquitin-protein ligase rnf8</fullName>
    </submittedName>
</protein>
<keyword evidence="1" id="KW-0479">Metal-binding</keyword>
<reference evidence="6 7" key="1">
    <citation type="submission" date="2024-11" db="EMBL/GenBank/DDBJ databases">
        <title>Adaptive evolution of stress response genes in parasites aligns with host niche diversity.</title>
        <authorList>
            <person name="Hahn C."/>
            <person name="Resl P."/>
        </authorList>
    </citation>
    <scope>NUCLEOTIDE SEQUENCE [LARGE SCALE GENOMIC DNA]</scope>
    <source>
        <strain evidence="6">EGGRZ-B1_66</strain>
        <tissue evidence="6">Body</tissue>
    </source>
</reference>
<dbReference type="EMBL" id="JBJKFK010000318">
    <property type="protein sequence ID" value="KAL3317858.1"/>
    <property type="molecule type" value="Genomic_DNA"/>
</dbReference>
<dbReference type="InterPro" id="IPR001841">
    <property type="entry name" value="Znf_RING"/>
</dbReference>
<dbReference type="AlphaFoldDB" id="A0ABD2QE78"/>
<dbReference type="Proteomes" id="UP001626550">
    <property type="component" value="Unassembled WGS sequence"/>
</dbReference>
<keyword evidence="3" id="KW-0862">Zinc</keyword>
<evidence type="ECO:0000256" key="2">
    <source>
        <dbReference type="ARBA" id="ARBA00022771"/>
    </source>
</evidence>
<dbReference type="PANTHER" id="PTHR23327">
    <property type="entry name" value="RING FINGER PROTEIN 127"/>
    <property type="match status" value="1"/>
</dbReference>
<dbReference type="Pfam" id="PF13445">
    <property type="entry name" value="zf-RING_UBOX"/>
    <property type="match status" value="1"/>
</dbReference>
<keyword evidence="2 4" id="KW-0863">Zinc-finger</keyword>
<evidence type="ECO:0000313" key="7">
    <source>
        <dbReference type="Proteomes" id="UP001626550"/>
    </source>
</evidence>
<dbReference type="InterPro" id="IPR017907">
    <property type="entry name" value="Znf_RING_CS"/>
</dbReference>
<proteinExistence type="predicted"/>
<dbReference type="PROSITE" id="PS50089">
    <property type="entry name" value="ZF_RING_2"/>
    <property type="match status" value="1"/>
</dbReference>
<dbReference type="SUPFAM" id="SSF57850">
    <property type="entry name" value="RING/U-box"/>
    <property type="match status" value="1"/>
</dbReference>
<accession>A0ABD2QE78</accession>
<evidence type="ECO:0000313" key="6">
    <source>
        <dbReference type="EMBL" id="KAL3317858.1"/>
    </source>
</evidence>